<gene>
    <name evidence="2" type="ORF">ACFSX5_11100</name>
</gene>
<feature type="region of interest" description="Disordered" evidence="1">
    <location>
        <begin position="166"/>
        <end position="186"/>
    </location>
</feature>
<organism evidence="2 3">
    <name type="scientific">Devosia albogilva</name>
    <dbReference type="NCBI Taxonomy" id="429726"/>
    <lineage>
        <taxon>Bacteria</taxon>
        <taxon>Pseudomonadati</taxon>
        <taxon>Pseudomonadota</taxon>
        <taxon>Alphaproteobacteria</taxon>
        <taxon>Hyphomicrobiales</taxon>
        <taxon>Devosiaceae</taxon>
        <taxon>Devosia</taxon>
    </lineage>
</organism>
<protein>
    <recommendedName>
        <fullName evidence="4">HEAT repeat domain-containing protein</fullName>
    </recommendedName>
</protein>
<accession>A0ABW5QKX9</accession>
<proteinExistence type="predicted"/>
<comment type="caution">
    <text evidence="2">The sequence shown here is derived from an EMBL/GenBank/DDBJ whole genome shotgun (WGS) entry which is preliminary data.</text>
</comment>
<evidence type="ECO:0000313" key="3">
    <source>
        <dbReference type="Proteomes" id="UP001597521"/>
    </source>
</evidence>
<evidence type="ECO:0000313" key="2">
    <source>
        <dbReference type="EMBL" id="MFD2648338.1"/>
    </source>
</evidence>
<name>A0ABW5QKX9_9HYPH</name>
<reference evidence="3" key="1">
    <citation type="journal article" date="2019" name="Int. J. Syst. Evol. Microbiol.">
        <title>The Global Catalogue of Microorganisms (GCM) 10K type strain sequencing project: providing services to taxonomists for standard genome sequencing and annotation.</title>
        <authorList>
            <consortium name="The Broad Institute Genomics Platform"/>
            <consortium name="The Broad Institute Genome Sequencing Center for Infectious Disease"/>
            <person name="Wu L."/>
            <person name="Ma J."/>
        </authorList>
    </citation>
    <scope>NUCLEOTIDE SEQUENCE [LARGE SCALE GENOMIC DNA]</scope>
    <source>
        <strain evidence="3">CCM 7427</strain>
    </source>
</reference>
<evidence type="ECO:0008006" key="4">
    <source>
        <dbReference type="Google" id="ProtNLM"/>
    </source>
</evidence>
<sequence length="186" mass="20849">MDILSVLAGGDRRSIGRVGAVVPFVLAHPEQLPVLLDGMEGEDEVLRMRCADAAEKISISRPDWFVPLRSRLLRLARTSVQQELRWHIAQMLPRIGLDASQRDVAITILLEYLRDRSRIVTTSSMTSLFEFAREDPPLQRKLGPILERFLAHGSAAERSRAGRLLRELGSSAGRGEGRSESARRNR</sequence>
<evidence type="ECO:0000256" key="1">
    <source>
        <dbReference type="SAM" id="MobiDB-lite"/>
    </source>
</evidence>
<keyword evidence="3" id="KW-1185">Reference proteome</keyword>
<dbReference type="SUPFAM" id="SSF48371">
    <property type="entry name" value="ARM repeat"/>
    <property type="match status" value="1"/>
</dbReference>
<dbReference type="InterPro" id="IPR011989">
    <property type="entry name" value="ARM-like"/>
</dbReference>
<dbReference type="RefSeq" id="WP_386833489.1">
    <property type="nucleotide sequence ID" value="NZ_JBHUNP010000001.1"/>
</dbReference>
<dbReference type="InterPro" id="IPR016024">
    <property type="entry name" value="ARM-type_fold"/>
</dbReference>
<dbReference type="Gene3D" id="1.25.10.10">
    <property type="entry name" value="Leucine-rich Repeat Variant"/>
    <property type="match status" value="1"/>
</dbReference>
<dbReference type="EMBL" id="JBHUNP010000001">
    <property type="protein sequence ID" value="MFD2648338.1"/>
    <property type="molecule type" value="Genomic_DNA"/>
</dbReference>
<feature type="compositionally biased region" description="Basic and acidic residues" evidence="1">
    <location>
        <begin position="175"/>
        <end position="186"/>
    </location>
</feature>
<dbReference type="Proteomes" id="UP001597521">
    <property type="component" value="Unassembled WGS sequence"/>
</dbReference>